<dbReference type="OrthoDB" id="958526at2"/>
<accession>I2GIA2</accession>
<name>I2GIA2_9BACT</name>
<dbReference type="Proteomes" id="UP000009309">
    <property type="component" value="Unassembled WGS sequence"/>
</dbReference>
<feature type="signal peptide" evidence="1">
    <location>
        <begin position="1"/>
        <end position="17"/>
    </location>
</feature>
<evidence type="ECO:0000313" key="2">
    <source>
        <dbReference type="EMBL" id="CCH53627.1"/>
    </source>
</evidence>
<comment type="caution">
    <text evidence="2">The sequence shown here is derived from an EMBL/GenBank/DDBJ whole genome shotgun (WGS) entry which is preliminary data.</text>
</comment>
<evidence type="ECO:0000256" key="1">
    <source>
        <dbReference type="SAM" id="SignalP"/>
    </source>
</evidence>
<keyword evidence="1" id="KW-0732">Signal</keyword>
<dbReference type="PROSITE" id="PS51257">
    <property type="entry name" value="PROKAR_LIPOPROTEIN"/>
    <property type="match status" value="1"/>
</dbReference>
<dbReference type="RefSeq" id="WP_009282207.1">
    <property type="nucleotide sequence ID" value="NZ_CAIT01000006.1"/>
</dbReference>
<feature type="chain" id="PRO_5003659468" description="Lipoprotein" evidence="1">
    <location>
        <begin position="18"/>
        <end position="124"/>
    </location>
</feature>
<reference evidence="2 3" key="1">
    <citation type="journal article" date="2012" name="J. Bacteriol.">
        <title>Genome Sequence of the Filamentous Bacterium Fibrisoma limi BUZ 3T.</title>
        <authorList>
            <person name="Filippini M."/>
            <person name="Qi W."/>
            <person name="Jaenicke S."/>
            <person name="Goesmann A."/>
            <person name="Smits T.H."/>
            <person name="Bagheri H.C."/>
        </authorList>
    </citation>
    <scope>NUCLEOTIDE SEQUENCE [LARGE SCALE GENOMIC DNA]</scope>
    <source>
        <strain evidence="3">BUZ 3T</strain>
    </source>
</reference>
<dbReference type="eggNOG" id="ENOG5033F9H">
    <property type="taxonomic scope" value="Bacteria"/>
</dbReference>
<evidence type="ECO:0000313" key="3">
    <source>
        <dbReference type="Proteomes" id="UP000009309"/>
    </source>
</evidence>
<evidence type="ECO:0008006" key="4">
    <source>
        <dbReference type="Google" id="ProtNLM"/>
    </source>
</evidence>
<dbReference type="EMBL" id="CAIT01000006">
    <property type="protein sequence ID" value="CCH53627.1"/>
    <property type="molecule type" value="Genomic_DNA"/>
</dbReference>
<gene>
    <name evidence="2" type="ORF">BN8_02736</name>
</gene>
<keyword evidence="3" id="KW-1185">Reference proteome</keyword>
<dbReference type="AlphaFoldDB" id="I2GIA2"/>
<sequence length="124" mass="13869">MKRLAYQLLLLSPLWVACRPEATLPTSFTNQQAVIELVVCSRGCEQYVLRTETGSEAIRMYVANMPDSLKVRAIPAAYADNRLPVIFSGTRTNELRQVNTAGPADVPEPAYKAYILQLTAVRRR</sequence>
<organism evidence="2 3">
    <name type="scientific">Fibrisoma limi BUZ 3</name>
    <dbReference type="NCBI Taxonomy" id="1185876"/>
    <lineage>
        <taxon>Bacteria</taxon>
        <taxon>Pseudomonadati</taxon>
        <taxon>Bacteroidota</taxon>
        <taxon>Cytophagia</taxon>
        <taxon>Cytophagales</taxon>
        <taxon>Spirosomataceae</taxon>
        <taxon>Fibrisoma</taxon>
    </lineage>
</organism>
<protein>
    <recommendedName>
        <fullName evidence="4">Lipoprotein</fullName>
    </recommendedName>
</protein>
<proteinExistence type="predicted"/>